<evidence type="ECO:0000259" key="1">
    <source>
        <dbReference type="Pfam" id="PF00535"/>
    </source>
</evidence>
<accession>A0A6J6JLU8</accession>
<dbReference type="PANTHER" id="PTHR22916">
    <property type="entry name" value="GLYCOSYLTRANSFERASE"/>
    <property type="match status" value="1"/>
</dbReference>
<reference evidence="2" key="1">
    <citation type="submission" date="2020-05" db="EMBL/GenBank/DDBJ databases">
        <authorList>
            <person name="Chiriac C."/>
            <person name="Salcher M."/>
            <person name="Ghai R."/>
            <person name="Kavagutti S V."/>
        </authorList>
    </citation>
    <scope>NUCLEOTIDE SEQUENCE</scope>
</reference>
<sequence>MRSRLISIARKLLATGLIPGIKYAVLRVLWKLSFQARHTDETAPKVTLILPVYNVEDYLEDCLLSIRAQRWPNLEIIAVNDGSTDSSLEILERFAESTPFLRVITKVNGGLGAARNTGLDAIESTDYVMFADSDDLLPVGSIERFVRQAEASGNPLVVGKTVCFYGARYFDRASSAMLFETDSESATVDEFPEVLGDVTAWNKLFDWSFWTNYKFRFPEGVAYEDMALMASAYLAAGQFDLIAGRSYYWRVRAEGQSLSQRKTELKSLKDRVHAISLVDKYVRAAVAKGLIQPSVQTAYLRHMIALDFELFAPELARADEDFFAAYKASANALLSEATGEDWAASNGKYRKVVWAAMHGSREQTLKILGEATA</sequence>
<dbReference type="InterPro" id="IPR001173">
    <property type="entry name" value="Glyco_trans_2-like"/>
</dbReference>
<name>A0A6J6JLU8_9ZZZZ</name>
<gene>
    <name evidence="2" type="ORF">UFOPK2001_00887</name>
</gene>
<proteinExistence type="predicted"/>
<dbReference type="CDD" id="cd00761">
    <property type="entry name" value="Glyco_tranf_GTA_type"/>
    <property type="match status" value="1"/>
</dbReference>
<dbReference type="InterPro" id="IPR029044">
    <property type="entry name" value="Nucleotide-diphossugar_trans"/>
</dbReference>
<organism evidence="2">
    <name type="scientific">freshwater metagenome</name>
    <dbReference type="NCBI Taxonomy" id="449393"/>
    <lineage>
        <taxon>unclassified sequences</taxon>
        <taxon>metagenomes</taxon>
        <taxon>ecological metagenomes</taxon>
    </lineage>
</organism>
<dbReference type="Pfam" id="PF00535">
    <property type="entry name" value="Glycos_transf_2"/>
    <property type="match status" value="1"/>
</dbReference>
<dbReference type="SUPFAM" id="SSF53448">
    <property type="entry name" value="Nucleotide-diphospho-sugar transferases"/>
    <property type="match status" value="1"/>
</dbReference>
<dbReference type="AlphaFoldDB" id="A0A6J6JLU8"/>
<dbReference type="PANTHER" id="PTHR22916:SF3">
    <property type="entry name" value="UDP-GLCNAC:BETAGAL BETA-1,3-N-ACETYLGLUCOSAMINYLTRANSFERASE-LIKE PROTEIN 1"/>
    <property type="match status" value="1"/>
</dbReference>
<protein>
    <submittedName>
        <fullName evidence="2">Unannotated protein</fullName>
    </submittedName>
</protein>
<dbReference type="EMBL" id="CAEZVN010000093">
    <property type="protein sequence ID" value="CAB4636739.1"/>
    <property type="molecule type" value="Genomic_DNA"/>
</dbReference>
<dbReference type="Gene3D" id="3.90.550.10">
    <property type="entry name" value="Spore Coat Polysaccharide Biosynthesis Protein SpsA, Chain A"/>
    <property type="match status" value="1"/>
</dbReference>
<dbReference type="GO" id="GO:0016758">
    <property type="term" value="F:hexosyltransferase activity"/>
    <property type="evidence" value="ECO:0007669"/>
    <property type="project" value="UniProtKB-ARBA"/>
</dbReference>
<feature type="domain" description="Glycosyltransferase 2-like" evidence="1">
    <location>
        <begin position="48"/>
        <end position="203"/>
    </location>
</feature>
<evidence type="ECO:0000313" key="2">
    <source>
        <dbReference type="EMBL" id="CAB4636739.1"/>
    </source>
</evidence>